<feature type="region of interest" description="Disordered" evidence="1">
    <location>
        <begin position="236"/>
        <end position="264"/>
    </location>
</feature>
<reference evidence="2" key="1">
    <citation type="submission" date="2021-01" db="EMBL/GenBank/DDBJ databases">
        <authorList>
            <person name="Corre E."/>
            <person name="Pelletier E."/>
            <person name="Niang G."/>
            <person name="Scheremetjew M."/>
            <person name="Finn R."/>
            <person name="Kale V."/>
            <person name="Holt S."/>
            <person name="Cochrane G."/>
            <person name="Meng A."/>
            <person name="Brown T."/>
            <person name="Cohen L."/>
        </authorList>
    </citation>
    <scope>NUCLEOTIDE SEQUENCE</scope>
    <source>
        <strain evidence="2">CCAP 1951/1</strain>
    </source>
</reference>
<proteinExistence type="predicted"/>
<evidence type="ECO:0000313" key="2">
    <source>
        <dbReference type="EMBL" id="CAD9092969.1"/>
    </source>
</evidence>
<protein>
    <submittedName>
        <fullName evidence="2">Uncharacterized protein</fullName>
    </submittedName>
</protein>
<dbReference type="AlphaFoldDB" id="A0A7S1L3B2"/>
<gene>
    <name evidence="2" type="ORF">NDES1114_LOCUS2842</name>
</gene>
<sequence>MPAADGGDRRVRVSSAPTDGIAAQGLVYLRAPRQWILGELTVAKDSIVFEGTGPHYATCVAVPCVAIHRCRVLPATATALDTGVFEVVLNTSEAANRAPETWPVLGTRRGTVWFKAASTEAAVDWAGVADDAAAAAADASHGDDASWWVAPERPMCLAFSPRGLSSTPVPEQGQVRSPGASATAAVAGLPSSPPLATMSTSSYGSTAAGGSGSQRLGPSALPVSIAPAMDAVVDGGKTRASPAAAGSRANLSRSRRTGSRVAQS</sequence>
<dbReference type="EMBL" id="HBGF01004114">
    <property type="protein sequence ID" value="CAD9092969.1"/>
    <property type="molecule type" value="Transcribed_RNA"/>
</dbReference>
<accession>A0A7S1L3B2</accession>
<feature type="region of interest" description="Disordered" evidence="1">
    <location>
        <begin position="163"/>
        <end position="220"/>
    </location>
</feature>
<feature type="compositionally biased region" description="Low complexity" evidence="1">
    <location>
        <begin position="196"/>
        <end position="206"/>
    </location>
</feature>
<organism evidence="2">
    <name type="scientific">Neobodo designis</name>
    <name type="common">Flagellated protozoan</name>
    <name type="synonym">Bodo designis</name>
    <dbReference type="NCBI Taxonomy" id="312471"/>
    <lineage>
        <taxon>Eukaryota</taxon>
        <taxon>Discoba</taxon>
        <taxon>Euglenozoa</taxon>
        <taxon>Kinetoplastea</taxon>
        <taxon>Metakinetoplastina</taxon>
        <taxon>Neobodonida</taxon>
        <taxon>Neobodo</taxon>
    </lineage>
</organism>
<name>A0A7S1L3B2_NEODS</name>
<evidence type="ECO:0000256" key="1">
    <source>
        <dbReference type="SAM" id="MobiDB-lite"/>
    </source>
</evidence>